<organism evidence="1 2">
    <name type="scientific">Scytonema hofmannii PCC 7110</name>
    <dbReference type="NCBI Taxonomy" id="128403"/>
    <lineage>
        <taxon>Bacteria</taxon>
        <taxon>Bacillati</taxon>
        <taxon>Cyanobacteriota</taxon>
        <taxon>Cyanophyceae</taxon>
        <taxon>Nostocales</taxon>
        <taxon>Scytonemataceae</taxon>
        <taxon>Scytonema</taxon>
    </lineage>
</organism>
<protein>
    <submittedName>
        <fullName evidence="1">Uncharacterized protein</fullName>
    </submittedName>
</protein>
<name>A0A139WVG4_9CYAN</name>
<keyword evidence="2" id="KW-1185">Reference proteome</keyword>
<gene>
    <name evidence="1" type="ORF">WA1_42755</name>
</gene>
<dbReference type="Proteomes" id="UP000076925">
    <property type="component" value="Unassembled WGS sequence"/>
</dbReference>
<evidence type="ECO:0000313" key="2">
    <source>
        <dbReference type="Proteomes" id="UP000076925"/>
    </source>
</evidence>
<accession>A0A139WVG4</accession>
<comment type="caution">
    <text evidence="1">The sequence shown here is derived from an EMBL/GenBank/DDBJ whole genome shotgun (WGS) entry which is preliminary data.</text>
</comment>
<sequence>MVAVVHLSNDCSSVASRCIVSLYNEACTDSLEKIFSKVFKQKKGFGKERMMPTDASASKILDLLPFQTVG</sequence>
<dbReference type="EMBL" id="ANNX02000047">
    <property type="protein sequence ID" value="KYC36430.1"/>
    <property type="molecule type" value="Genomic_DNA"/>
</dbReference>
<proteinExistence type="predicted"/>
<reference evidence="1 2" key="1">
    <citation type="journal article" date="2013" name="Genome Biol. Evol.">
        <title>Genomes of Stigonematalean cyanobacteria (subsection V) and the evolution of oxygenic photosynthesis from prokaryotes to plastids.</title>
        <authorList>
            <person name="Dagan T."/>
            <person name="Roettger M."/>
            <person name="Stucken K."/>
            <person name="Landan G."/>
            <person name="Koch R."/>
            <person name="Major P."/>
            <person name="Gould S.B."/>
            <person name="Goremykin V.V."/>
            <person name="Rippka R."/>
            <person name="Tandeau de Marsac N."/>
            <person name="Gugger M."/>
            <person name="Lockhart P.J."/>
            <person name="Allen J.F."/>
            <person name="Brune I."/>
            <person name="Maus I."/>
            <person name="Puhler A."/>
            <person name="Martin W.F."/>
        </authorList>
    </citation>
    <scope>NUCLEOTIDE SEQUENCE [LARGE SCALE GENOMIC DNA]</scope>
    <source>
        <strain evidence="1 2">PCC 7110</strain>
    </source>
</reference>
<evidence type="ECO:0000313" key="1">
    <source>
        <dbReference type="EMBL" id="KYC36430.1"/>
    </source>
</evidence>
<dbReference type="AlphaFoldDB" id="A0A139WVG4"/>